<dbReference type="RefSeq" id="WP_012466475.1">
    <property type="nucleotide sequence ID" value="NZ_LMBR01000070.1"/>
</dbReference>
<dbReference type="EMBL" id="LMBR01000070">
    <property type="protein sequence ID" value="KUL31197.1"/>
    <property type="molecule type" value="Genomic_DNA"/>
</dbReference>
<evidence type="ECO:0000313" key="2">
    <source>
        <dbReference type="Proteomes" id="UP000053937"/>
    </source>
</evidence>
<comment type="caution">
    <text evidence="1">The sequence shown here is derived from an EMBL/GenBank/DDBJ whole genome shotgun (WGS) entry which is preliminary data.</text>
</comment>
<organism evidence="1 2">
    <name type="scientific">Chlorobium limicola</name>
    <dbReference type="NCBI Taxonomy" id="1092"/>
    <lineage>
        <taxon>Bacteria</taxon>
        <taxon>Pseudomonadati</taxon>
        <taxon>Chlorobiota</taxon>
        <taxon>Chlorobiia</taxon>
        <taxon>Chlorobiales</taxon>
        <taxon>Chlorobiaceae</taxon>
        <taxon>Chlorobium/Pelodictyon group</taxon>
        <taxon>Chlorobium</taxon>
    </lineage>
</organism>
<name>A0A117MR34_CHLLI</name>
<gene>
    <name evidence="1" type="ORF">ASB62_03285</name>
</gene>
<dbReference type="AlphaFoldDB" id="A0A117MR34"/>
<keyword evidence="2" id="KW-1185">Reference proteome</keyword>
<evidence type="ECO:0000313" key="1">
    <source>
        <dbReference type="EMBL" id="KUL31197.1"/>
    </source>
</evidence>
<sequence>MGAAIDTTGMDDAITTTGEIVTIDSISQVINNDNLFRKRNKGGFQTALIPFSATPCPGR</sequence>
<protein>
    <submittedName>
        <fullName evidence="1">Uncharacterized protein</fullName>
    </submittedName>
</protein>
<proteinExistence type="predicted"/>
<accession>A0A117MR34</accession>
<dbReference type="Proteomes" id="UP000053937">
    <property type="component" value="Unassembled WGS sequence"/>
</dbReference>
<reference evidence="1 2" key="1">
    <citation type="submission" date="2015-10" db="EMBL/GenBank/DDBJ databases">
        <title>Draft Genome Sequence of Chlorobium limicola strain Frasassi Growing under Artificial Lighting in the Frasassi Cave System.</title>
        <authorList>
            <person name="Mansor M."/>
            <person name="Macalady J."/>
        </authorList>
    </citation>
    <scope>NUCLEOTIDE SEQUENCE [LARGE SCALE GENOMIC DNA]</scope>
    <source>
        <strain evidence="1 2">Frasassi</strain>
    </source>
</reference>